<reference evidence="7" key="1">
    <citation type="journal article" date="2017" name="Nat. Commun.">
        <title>The North American bullfrog draft genome provides insight into hormonal regulation of long noncoding RNA.</title>
        <authorList>
            <person name="Hammond S.A."/>
            <person name="Warren R.L."/>
            <person name="Vandervalk B.P."/>
            <person name="Kucuk E."/>
            <person name="Khan H."/>
            <person name="Gibb E.A."/>
            <person name="Pandoh P."/>
            <person name="Kirk H."/>
            <person name="Zhao Y."/>
            <person name="Jones M."/>
            <person name="Mungall A.J."/>
            <person name="Coope R."/>
            <person name="Pleasance S."/>
            <person name="Moore R.A."/>
            <person name="Holt R.A."/>
            <person name="Round J.M."/>
            <person name="Ohora S."/>
            <person name="Walle B.V."/>
            <person name="Veldhoen N."/>
            <person name="Helbing C.C."/>
            <person name="Birol I."/>
        </authorList>
    </citation>
    <scope>NUCLEOTIDE SEQUENCE [LARGE SCALE GENOMIC DNA]</scope>
</reference>
<name>A0A2G9SH04_AQUCT</name>
<evidence type="ECO:0000256" key="1">
    <source>
        <dbReference type="ARBA" id="ARBA00004613"/>
    </source>
</evidence>
<keyword evidence="7" id="KW-1185">Reference proteome</keyword>
<sequence length="365" mass="41789">TLVQVSQKFGKAGFEDVKKVTEEIVHLNEDCCKGDAVECMMERMEATDHICEAKDKLSSKLADCCAKSILERTPCLLALPNDESDLSKELKNYYEDERVCENYKKDKLLFLAHFTHDYARSHQESSPQSCLRVSKGFEGLLEKCCASENHAECLKQAPILLEAALKEIEELRKQNCGALQLLGFRDYNIQLLFRYFFKMPQVTAPTLVELAGRMTKVAVYCCGLAENKQQTCAEEKLDILLGEMCEKEKHTFVNDNVRHCCVDSYANRRKCFTDLQRYPNYVAPAWDESKLHFNEDLCKGSEDDQIKKKLEVLVEYMKMKPDCGPEKLKEVVEAFRKIDIKCCAAEDHQKCFDDEVCNVTAVQCV</sequence>
<dbReference type="EMBL" id="KV924208">
    <property type="protein sequence ID" value="PIO39417.1"/>
    <property type="molecule type" value="Genomic_DNA"/>
</dbReference>
<dbReference type="Pfam" id="PF00273">
    <property type="entry name" value="Serum_albumin"/>
    <property type="match status" value="2"/>
</dbReference>
<feature type="domain" description="Albumin" evidence="5">
    <location>
        <begin position="1"/>
        <end position="162"/>
    </location>
</feature>
<gene>
    <name evidence="6" type="ORF">AB205_0206440</name>
</gene>
<dbReference type="PRINTS" id="PR00802">
    <property type="entry name" value="SERUMALBUMIN"/>
</dbReference>
<evidence type="ECO:0000259" key="5">
    <source>
        <dbReference type="PROSITE" id="PS51438"/>
    </source>
</evidence>
<keyword evidence="4" id="KW-1015">Disulfide bond</keyword>
<evidence type="ECO:0000313" key="7">
    <source>
        <dbReference type="Proteomes" id="UP000228934"/>
    </source>
</evidence>
<dbReference type="SUPFAM" id="SSF48552">
    <property type="entry name" value="Serum albumin-like"/>
    <property type="match status" value="2"/>
</dbReference>
<keyword evidence="3" id="KW-0677">Repeat</keyword>
<protein>
    <recommendedName>
        <fullName evidence="5">Albumin domain-containing protein</fullName>
    </recommendedName>
</protein>
<dbReference type="InterPro" id="IPR014760">
    <property type="entry name" value="Serum_albumin_N"/>
</dbReference>
<comment type="subcellular location">
    <subcellularLocation>
        <location evidence="1">Secreted</location>
    </subcellularLocation>
</comment>
<dbReference type="AlphaFoldDB" id="A0A2G9SH04"/>
<dbReference type="Proteomes" id="UP000228934">
    <property type="component" value="Unassembled WGS sequence"/>
</dbReference>
<dbReference type="CDD" id="cd00015">
    <property type="entry name" value="ALBUMIN"/>
    <property type="match status" value="1"/>
</dbReference>
<dbReference type="InterPro" id="IPR000264">
    <property type="entry name" value="ALB/AFP/VDB"/>
</dbReference>
<evidence type="ECO:0000256" key="2">
    <source>
        <dbReference type="ARBA" id="ARBA00022525"/>
    </source>
</evidence>
<dbReference type="GO" id="GO:0036094">
    <property type="term" value="F:small molecule binding"/>
    <property type="evidence" value="ECO:0007669"/>
    <property type="project" value="TreeGrafter"/>
</dbReference>
<dbReference type="GO" id="GO:0072562">
    <property type="term" value="C:blood microparticle"/>
    <property type="evidence" value="ECO:0007669"/>
    <property type="project" value="TreeGrafter"/>
</dbReference>
<feature type="non-terminal residue" evidence="6">
    <location>
        <position position="1"/>
    </location>
</feature>
<dbReference type="Gene3D" id="1.10.246.10">
    <property type="match status" value="4"/>
</dbReference>
<evidence type="ECO:0000256" key="4">
    <source>
        <dbReference type="ARBA" id="ARBA00023157"/>
    </source>
</evidence>
<organism evidence="6 7">
    <name type="scientific">Aquarana catesbeiana</name>
    <name type="common">American bullfrog</name>
    <name type="synonym">Rana catesbeiana</name>
    <dbReference type="NCBI Taxonomy" id="8400"/>
    <lineage>
        <taxon>Eukaryota</taxon>
        <taxon>Metazoa</taxon>
        <taxon>Chordata</taxon>
        <taxon>Craniata</taxon>
        <taxon>Vertebrata</taxon>
        <taxon>Euteleostomi</taxon>
        <taxon>Amphibia</taxon>
        <taxon>Batrachia</taxon>
        <taxon>Anura</taxon>
        <taxon>Neobatrachia</taxon>
        <taxon>Ranoidea</taxon>
        <taxon>Ranidae</taxon>
        <taxon>Aquarana</taxon>
    </lineage>
</organism>
<dbReference type="SMART" id="SM00103">
    <property type="entry name" value="ALBUMIN"/>
    <property type="match status" value="2"/>
</dbReference>
<keyword evidence="2" id="KW-0964">Secreted</keyword>
<evidence type="ECO:0000313" key="6">
    <source>
        <dbReference type="EMBL" id="PIO39417.1"/>
    </source>
</evidence>
<evidence type="ECO:0000256" key="3">
    <source>
        <dbReference type="ARBA" id="ARBA00022737"/>
    </source>
</evidence>
<dbReference type="OrthoDB" id="9875082at2759"/>
<dbReference type="InterPro" id="IPR020858">
    <property type="entry name" value="Serum_albumin-like"/>
</dbReference>
<feature type="non-terminal residue" evidence="6">
    <location>
        <position position="365"/>
    </location>
</feature>
<dbReference type="GO" id="GO:0005737">
    <property type="term" value="C:cytoplasm"/>
    <property type="evidence" value="ECO:0007669"/>
    <property type="project" value="TreeGrafter"/>
</dbReference>
<accession>A0A2G9SH04</accession>
<dbReference type="PANTHER" id="PTHR11385:SF14">
    <property type="entry name" value="AFAMIN"/>
    <property type="match status" value="1"/>
</dbReference>
<dbReference type="FunFam" id="1.10.246.10:FF:000002">
    <property type="entry name" value="Serum albumin"/>
    <property type="match status" value="1"/>
</dbReference>
<proteinExistence type="predicted"/>
<feature type="domain" description="Albumin" evidence="5">
    <location>
        <begin position="163"/>
        <end position="361"/>
    </location>
</feature>
<dbReference type="PANTHER" id="PTHR11385">
    <property type="entry name" value="SERUM ALBUMIN-RELATED"/>
    <property type="match status" value="1"/>
</dbReference>
<dbReference type="PROSITE" id="PS51438">
    <property type="entry name" value="ALBUMIN_2"/>
    <property type="match status" value="2"/>
</dbReference>